<evidence type="ECO:0000313" key="1">
    <source>
        <dbReference type="Proteomes" id="UP000050791"/>
    </source>
</evidence>
<organism evidence="1 2">
    <name type="scientific">Schistosoma mattheei</name>
    <dbReference type="NCBI Taxonomy" id="31246"/>
    <lineage>
        <taxon>Eukaryota</taxon>
        <taxon>Metazoa</taxon>
        <taxon>Spiralia</taxon>
        <taxon>Lophotrochozoa</taxon>
        <taxon>Platyhelminthes</taxon>
        <taxon>Trematoda</taxon>
        <taxon>Digenea</taxon>
        <taxon>Strigeidida</taxon>
        <taxon>Schistosomatoidea</taxon>
        <taxon>Schistosomatidae</taxon>
        <taxon>Schistosoma</taxon>
    </lineage>
</organism>
<evidence type="ECO:0008006" key="3">
    <source>
        <dbReference type="Google" id="ProtNLM"/>
    </source>
</evidence>
<proteinExistence type="predicted"/>
<dbReference type="AlphaFoldDB" id="A0AA85BMZ1"/>
<dbReference type="SUPFAM" id="SSF57903">
    <property type="entry name" value="FYVE/PHD zinc finger"/>
    <property type="match status" value="1"/>
</dbReference>
<dbReference type="Proteomes" id="UP000050791">
    <property type="component" value="Unassembled WGS sequence"/>
</dbReference>
<dbReference type="InterPro" id="IPR011011">
    <property type="entry name" value="Znf_FYVE_PHD"/>
</dbReference>
<name>A0AA85BMZ1_9TREM</name>
<dbReference type="WBParaSite" id="SMTH1_65880.1">
    <property type="protein sequence ID" value="SMTH1_65880.1"/>
    <property type="gene ID" value="SMTH1_65880"/>
</dbReference>
<dbReference type="Gene3D" id="3.30.40.10">
    <property type="entry name" value="Zinc/RING finger domain, C3HC4 (zinc finger)"/>
    <property type="match status" value="1"/>
</dbReference>
<reference evidence="2" key="1">
    <citation type="submission" date="2023-11" db="UniProtKB">
        <authorList>
            <consortium name="WormBaseParasite"/>
        </authorList>
    </citation>
    <scope>IDENTIFICATION</scope>
</reference>
<dbReference type="InterPro" id="IPR013083">
    <property type="entry name" value="Znf_RING/FYVE/PHD"/>
</dbReference>
<protein>
    <recommendedName>
        <fullName evidence="3">PHD-type domain-containing protein</fullName>
    </recommendedName>
</protein>
<accession>A0AA85BMZ1</accession>
<evidence type="ECO:0000313" key="2">
    <source>
        <dbReference type="WBParaSite" id="SMTH1_65880.1"/>
    </source>
</evidence>
<sequence>MVGSTHKCGQPNCLFPVEEGMQCDECNKWFHKMCTRLSPTAYKRCSKPNSHWLCMFCCANKALLIQEAMSLLALACKKKDGICADNTGTDSDECVSVVPAVTRRPKQPTLTDVKVKSSLTLTGGVVPPGTDIVNNAPLMGTEDLDKTVTVPNSPSVMRDEKWTTVRRKRNEKKKAVSSTQVVSNSLVDSNCEPQIALPRSDGKSETHPGVTEKKNLITSNIIVSKLRESNDPDPKIRHAHDLEKLGEYIRSILPDNSKGVQVKKLVRIGKRTEDNVEPRPCRLLKVILGSEKQRDLLLSSARCHDNSDIRVRPDMSLEDRIKRKKALAELETRRQNGEENLRLVGFRIVRSWKRMLPRPVWIGCST</sequence>